<feature type="region of interest" description="Disordered" evidence="1">
    <location>
        <begin position="428"/>
        <end position="491"/>
    </location>
</feature>
<evidence type="ECO:0000256" key="2">
    <source>
        <dbReference type="SAM" id="SignalP"/>
    </source>
</evidence>
<evidence type="ECO:0008006" key="5">
    <source>
        <dbReference type="Google" id="ProtNLM"/>
    </source>
</evidence>
<dbReference type="Proteomes" id="UP001310890">
    <property type="component" value="Unassembled WGS sequence"/>
</dbReference>
<evidence type="ECO:0000256" key="1">
    <source>
        <dbReference type="SAM" id="MobiDB-lite"/>
    </source>
</evidence>
<name>A0AAN7TA57_9PEZI</name>
<evidence type="ECO:0000313" key="3">
    <source>
        <dbReference type="EMBL" id="KAK5107809.1"/>
    </source>
</evidence>
<organism evidence="3 4">
    <name type="scientific">Meristemomyces frigidus</name>
    <dbReference type="NCBI Taxonomy" id="1508187"/>
    <lineage>
        <taxon>Eukaryota</taxon>
        <taxon>Fungi</taxon>
        <taxon>Dikarya</taxon>
        <taxon>Ascomycota</taxon>
        <taxon>Pezizomycotina</taxon>
        <taxon>Dothideomycetes</taxon>
        <taxon>Dothideomycetidae</taxon>
        <taxon>Mycosphaerellales</taxon>
        <taxon>Teratosphaeriaceae</taxon>
        <taxon>Meristemomyces</taxon>
    </lineage>
</organism>
<accession>A0AAN7TA57</accession>
<comment type="caution">
    <text evidence="3">The sequence shown here is derived from an EMBL/GenBank/DDBJ whole genome shotgun (WGS) entry which is preliminary data.</text>
</comment>
<keyword evidence="2" id="KW-0732">Signal</keyword>
<dbReference type="AlphaFoldDB" id="A0AAN7TA57"/>
<dbReference type="Pfam" id="PF10281">
    <property type="entry name" value="Ish1"/>
    <property type="match status" value="4"/>
</dbReference>
<feature type="signal peptide" evidence="2">
    <location>
        <begin position="1"/>
        <end position="17"/>
    </location>
</feature>
<protein>
    <recommendedName>
        <fullName evidence="5">Meiotic sister chromatid recombination protein 1</fullName>
    </recommendedName>
</protein>
<reference evidence="3" key="1">
    <citation type="submission" date="2023-08" db="EMBL/GenBank/DDBJ databases">
        <title>Black Yeasts Isolated from many extreme environments.</title>
        <authorList>
            <person name="Coleine C."/>
            <person name="Stajich J.E."/>
            <person name="Selbmann L."/>
        </authorList>
    </citation>
    <scope>NUCLEOTIDE SEQUENCE</scope>
    <source>
        <strain evidence="3">CCFEE 5401</strain>
    </source>
</reference>
<feature type="chain" id="PRO_5042853363" description="Meiotic sister chromatid recombination protein 1" evidence="2">
    <location>
        <begin position="18"/>
        <end position="491"/>
    </location>
</feature>
<dbReference type="InterPro" id="IPR018803">
    <property type="entry name" value="Ish1/Msc1-like"/>
</dbReference>
<dbReference type="EMBL" id="JAVRRL010000106">
    <property type="protein sequence ID" value="KAK5107809.1"/>
    <property type="molecule type" value="Genomic_DNA"/>
</dbReference>
<evidence type="ECO:0000313" key="4">
    <source>
        <dbReference type="Proteomes" id="UP001310890"/>
    </source>
</evidence>
<sequence>MRFLSLALAAFAATATANTKLAYNKWHETELERWLSDHNVPYPTPADRKNLQDLVSKNWDDNVQKPYNSWDTNQLGNYIKSQGYEVQKGTEKNKDSLLSQVASYWHGTADSANDAYHSVSSWIFDSWTESQLKSFLDYHNIPNPSPRTRDSLLSTVRSNYASAAEKAGETAHYPGNWIYQSWSDSDLKQWLDERGVPVPQPSSRDKLIASLRRNAKAASDQAKGSASTMSASASSAQQSLSDQLIDAWSDSQLKEFFDKHGIKVPQGSKRNEMVALARKNYASFSGDNVVSSASSYMGAATSSAGNTFAQASGDAYGSFRNYYDYFANQIGFASAEAKVSIQSAASYASASASSLASAGSASASSFSSAASSSASSLSSAASKSASSASSVASKSGKNPASAASSAMSEVSASASASASSLSKVAASSSSSASSVASKSSSSLSSVAGSSSSSASSVASKSSSSGSSVASNSASSASSKASASARSAKNEL</sequence>
<gene>
    <name evidence="3" type="ORF">LTR62_000677</name>
</gene>
<proteinExistence type="predicted"/>